<dbReference type="CDD" id="cd15831">
    <property type="entry name" value="BTAD"/>
    <property type="match status" value="1"/>
</dbReference>
<name>A0A919GS12_9ACTN</name>
<keyword evidence="6" id="KW-0802">TPR repeat</keyword>
<evidence type="ECO:0000256" key="5">
    <source>
        <dbReference type="ARBA" id="ARBA00023163"/>
    </source>
</evidence>
<dbReference type="GO" id="GO:0003677">
    <property type="term" value="F:DNA binding"/>
    <property type="evidence" value="ECO:0007669"/>
    <property type="project" value="UniProtKB-UniRule"/>
</dbReference>
<protein>
    <submittedName>
        <fullName evidence="9">SARP family transcriptional regulator</fullName>
    </submittedName>
</protein>
<keyword evidence="10" id="KW-1185">Reference proteome</keyword>
<evidence type="ECO:0000256" key="6">
    <source>
        <dbReference type="PROSITE-ProRule" id="PRU00339"/>
    </source>
</evidence>
<dbReference type="Gene3D" id="1.25.40.10">
    <property type="entry name" value="Tetratricopeptide repeat domain"/>
    <property type="match status" value="2"/>
</dbReference>
<dbReference type="RefSeq" id="WP_189939307.1">
    <property type="nucleotide sequence ID" value="NZ_BNCD01000053.1"/>
</dbReference>
<dbReference type="EMBL" id="BNCD01000053">
    <property type="protein sequence ID" value="GHH89073.1"/>
    <property type="molecule type" value="Genomic_DNA"/>
</dbReference>
<dbReference type="SUPFAM" id="SSF46894">
    <property type="entry name" value="C-terminal effector domain of the bipartite response regulators"/>
    <property type="match status" value="1"/>
</dbReference>
<keyword evidence="2" id="KW-0902">Two-component regulatory system</keyword>
<dbReference type="InterPro" id="IPR016032">
    <property type="entry name" value="Sig_transdc_resp-reg_C-effctor"/>
</dbReference>
<dbReference type="Gene3D" id="1.10.10.10">
    <property type="entry name" value="Winged helix-like DNA-binding domain superfamily/Winged helix DNA-binding domain"/>
    <property type="match status" value="1"/>
</dbReference>
<comment type="caution">
    <text evidence="9">The sequence shown here is derived from an EMBL/GenBank/DDBJ whole genome shotgun (WGS) entry which is preliminary data.</text>
</comment>
<feature type="repeat" description="TPR" evidence="6">
    <location>
        <begin position="848"/>
        <end position="881"/>
    </location>
</feature>
<dbReference type="InterPro" id="IPR036388">
    <property type="entry name" value="WH-like_DNA-bd_sf"/>
</dbReference>
<evidence type="ECO:0000256" key="1">
    <source>
        <dbReference type="ARBA" id="ARBA00005820"/>
    </source>
</evidence>
<feature type="domain" description="OmpR/PhoB-type" evidence="8">
    <location>
        <begin position="1"/>
        <end position="98"/>
    </location>
</feature>
<feature type="DNA-binding region" description="OmpR/PhoB-type" evidence="7">
    <location>
        <begin position="1"/>
        <end position="98"/>
    </location>
</feature>
<evidence type="ECO:0000313" key="10">
    <source>
        <dbReference type="Proteomes" id="UP000603708"/>
    </source>
</evidence>
<dbReference type="Pfam" id="PF03704">
    <property type="entry name" value="BTAD"/>
    <property type="match status" value="1"/>
</dbReference>
<dbReference type="PANTHER" id="PTHR35807:SF1">
    <property type="entry name" value="TRANSCRIPTIONAL REGULATOR REDD"/>
    <property type="match status" value="1"/>
</dbReference>
<reference evidence="9" key="1">
    <citation type="journal article" date="2014" name="Int. J. Syst. Evol. Microbiol.">
        <title>Complete genome sequence of Corynebacterium casei LMG S-19264T (=DSM 44701T), isolated from a smear-ripened cheese.</title>
        <authorList>
            <consortium name="US DOE Joint Genome Institute (JGI-PGF)"/>
            <person name="Walter F."/>
            <person name="Albersmeier A."/>
            <person name="Kalinowski J."/>
            <person name="Ruckert C."/>
        </authorList>
    </citation>
    <scope>NUCLEOTIDE SEQUENCE</scope>
    <source>
        <strain evidence="9">JCM 5069</strain>
    </source>
</reference>
<dbReference type="PROSITE" id="PS51755">
    <property type="entry name" value="OMPR_PHOB"/>
    <property type="match status" value="1"/>
</dbReference>
<dbReference type="InterPro" id="IPR027417">
    <property type="entry name" value="P-loop_NTPase"/>
</dbReference>
<keyword evidence="3" id="KW-0805">Transcription regulation</keyword>
<dbReference type="GO" id="GO:0043531">
    <property type="term" value="F:ADP binding"/>
    <property type="evidence" value="ECO:0007669"/>
    <property type="project" value="InterPro"/>
</dbReference>
<dbReference type="PANTHER" id="PTHR35807">
    <property type="entry name" value="TRANSCRIPTIONAL REGULATOR REDD-RELATED"/>
    <property type="match status" value="1"/>
</dbReference>
<gene>
    <name evidence="9" type="ORF">GCM10018793_70910</name>
</gene>
<dbReference type="AlphaFoldDB" id="A0A919GS12"/>
<dbReference type="InterPro" id="IPR051677">
    <property type="entry name" value="AfsR-DnrI-RedD_regulator"/>
</dbReference>
<evidence type="ECO:0000256" key="3">
    <source>
        <dbReference type="ARBA" id="ARBA00023015"/>
    </source>
</evidence>
<dbReference type="SUPFAM" id="SSF52540">
    <property type="entry name" value="P-loop containing nucleoside triphosphate hydrolases"/>
    <property type="match status" value="1"/>
</dbReference>
<reference evidence="9" key="2">
    <citation type="submission" date="2020-09" db="EMBL/GenBank/DDBJ databases">
        <authorList>
            <person name="Sun Q."/>
            <person name="Ohkuma M."/>
        </authorList>
    </citation>
    <scope>NUCLEOTIDE SEQUENCE</scope>
    <source>
        <strain evidence="9">JCM 5069</strain>
    </source>
</reference>
<evidence type="ECO:0000256" key="2">
    <source>
        <dbReference type="ARBA" id="ARBA00023012"/>
    </source>
</evidence>
<dbReference type="Gene3D" id="3.40.50.300">
    <property type="entry name" value="P-loop containing nucleotide triphosphate hydrolases"/>
    <property type="match status" value="1"/>
</dbReference>
<evidence type="ECO:0000259" key="8">
    <source>
        <dbReference type="PROSITE" id="PS51755"/>
    </source>
</evidence>
<dbReference type="GO" id="GO:0000160">
    <property type="term" value="P:phosphorelay signal transduction system"/>
    <property type="evidence" value="ECO:0007669"/>
    <property type="project" value="UniProtKB-KW"/>
</dbReference>
<dbReference type="InterPro" id="IPR005158">
    <property type="entry name" value="BTAD"/>
</dbReference>
<dbReference type="SUPFAM" id="SSF48452">
    <property type="entry name" value="TPR-like"/>
    <property type="match status" value="2"/>
</dbReference>
<dbReference type="InterPro" id="IPR001867">
    <property type="entry name" value="OmpR/PhoB-type_DNA-bd"/>
</dbReference>
<organism evidence="9 10">
    <name type="scientific">Streptomyces sulfonofaciens</name>
    <dbReference type="NCBI Taxonomy" id="68272"/>
    <lineage>
        <taxon>Bacteria</taxon>
        <taxon>Bacillati</taxon>
        <taxon>Actinomycetota</taxon>
        <taxon>Actinomycetes</taxon>
        <taxon>Kitasatosporales</taxon>
        <taxon>Streptomycetaceae</taxon>
        <taxon>Streptomyces</taxon>
    </lineage>
</organism>
<sequence>MNDSLRFVVLGRLRAWRGDEEIDLGSPQQQVTLALLLLREERAVTARDIADAIWGDRAPHAALGTVRTYIHRLRRVLARESDKNVIRSADSGGYRMVIDPAAVDALCFRSEINRAAVARAAGNVPGAASHLRSALALWQGDEPLAGMHGRFVQIQREQLVQARSEALEKLCEAHLELGQHTVAVEVLQRAVLENPLREKYHELLMMALYQQERQAEALLVYERARRILADELGMDPGPALTRLHQRILRSEAIPLPQAPACVSTQSAAPAQLPADLPVFVGRDHELNRVASLVPGDVADWPRGPRVCLITGPAAVGKTTFAVRLARRVAARFPDGQLYVDLRGYDREVDPVDPGEVICGFLDALGVPPHNVPTEPHAQAARYRSVLADRRVLIVLDNARDTEQVIPVLPGGAGCFVLVTSRSNLPGLVSVTSAHVESLGLLSHEESVEILTKRIGAARVTAEPEAVRTIVESCVRLPLALAIAAARAVTHPEFPLGSIAGELTQTQDNLDAFVATDGSHDVRAVLSWSYRALSSDAARLFRLLALHSGPDISLPGASSIAGRPERTTHLALRELADSHLLLEEVPGRYTRHDLLRAYAMELLDEAERAETRHAALRRMLDYYLHSAIAADVALSLHRDMSPPPSLDPPVNHARFKSYGEAMRWFSFEYPTLRGLVEQAAAAGLPDHAWRLAWALRHYQDRQGHWDELAVTQQIALNAATELGDRTALAYAHRGLARAESQHGRYDSTAYHLERARELFEEEGDMMGLAYTLRQSHWLFQLTGDIEQAQTQAVRALELFRAEGWHLGEAAALGLIGWGHVLHGSAQDSLSYSRAAQSRFHELGERYGEASAFEAIGLALHRLGSYDAAIRNYRRAIEMFHELGGRRDEIDVMLRLSETNRAAGQDHEYLRSMKAVREARAALGAGSWRLPIPIC</sequence>
<dbReference type="SMART" id="SM00862">
    <property type="entry name" value="Trans_reg_C"/>
    <property type="match status" value="1"/>
</dbReference>
<dbReference type="Pfam" id="PF00486">
    <property type="entry name" value="Trans_reg_C"/>
    <property type="match status" value="1"/>
</dbReference>
<evidence type="ECO:0000256" key="7">
    <source>
        <dbReference type="PROSITE-ProRule" id="PRU01091"/>
    </source>
</evidence>
<comment type="similarity">
    <text evidence="1">Belongs to the AfsR/DnrI/RedD regulatory family.</text>
</comment>
<evidence type="ECO:0000313" key="9">
    <source>
        <dbReference type="EMBL" id="GHH89073.1"/>
    </source>
</evidence>
<dbReference type="GO" id="GO:0006355">
    <property type="term" value="P:regulation of DNA-templated transcription"/>
    <property type="evidence" value="ECO:0007669"/>
    <property type="project" value="InterPro"/>
</dbReference>
<dbReference type="Proteomes" id="UP000603708">
    <property type="component" value="Unassembled WGS sequence"/>
</dbReference>
<accession>A0A919GS12</accession>
<proteinExistence type="inferred from homology"/>
<dbReference type="InterPro" id="IPR011990">
    <property type="entry name" value="TPR-like_helical_dom_sf"/>
</dbReference>
<dbReference type="InterPro" id="IPR019734">
    <property type="entry name" value="TPR_rpt"/>
</dbReference>
<dbReference type="PROSITE" id="PS50005">
    <property type="entry name" value="TPR"/>
    <property type="match status" value="1"/>
</dbReference>
<keyword evidence="4 7" id="KW-0238">DNA-binding</keyword>
<evidence type="ECO:0000256" key="4">
    <source>
        <dbReference type="ARBA" id="ARBA00023125"/>
    </source>
</evidence>
<keyword evidence="5" id="KW-0804">Transcription</keyword>
<dbReference type="SMART" id="SM01043">
    <property type="entry name" value="BTAD"/>
    <property type="match status" value="1"/>
</dbReference>
<dbReference type="SMART" id="SM00028">
    <property type="entry name" value="TPR"/>
    <property type="match status" value="4"/>
</dbReference>